<dbReference type="EMBL" id="CAKOFQ010007153">
    <property type="protein sequence ID" value="CAH1992698.1"/>
    <property type="molecule type" value="Genomic_DNA"/>
</dbReference>
<dbReference type="AlphaFoldDB" id="A0A9P0LC21"/>
<keyword evidence="2" id="KW-1185">Reference proteome</keyword>
<comment type="caution">
    <text evidence="1">The sequence shown here is derived from an EMBL/GenBank/DDBJ whole genome shotgun (WGS) entry which is preliminary data.</text>
</comment>
<organism evidence="1 2">
    <name type="scientific">Acanthoscelides obtectus</name>
    <name type="common">Bean weevil</name>
    <name type="synonym">Bruchus obtectus</name>
    <dbReference type="NCBI Taxonomy" id="200917"/>
    <lineage>
        <taxon>Eukaryota</taxon>
        <taxon>Metazoa</taxon>
        <taxon>Ecdysozoa</taxon>
        <taxon>Arthropoda</taxon>
        <taxon>Hexapoda</taxon>
        <taxon>Insecta</taxon>
        <taxon>Pterygota</taxon>
        <taxon>Neoptera</taxon>
        <taxon>Endopterygota</taxon>
        <taxon>Coleoptera</taxon>
        <taxon>Polyphaga</taxon>
        <taxon>Cucujiformia</taxon>
        <taxon>Chrysomeloidea</taxon>
        <taxon>Chrysomelidae</taxon>
        <taxon>Bruchinae</taxon>
        <taxon>Bruchini</taxon>
        <taxon>Acanthoscelides</taxon>
    </lineage>
</organism>
<name>A0A9P0LC21_ACAOB</name>
<sequence length="37" mass="4334">MFSLNWRGITEDLKQRMIILQAICCNSMFSTAVRNIE</sequence>
<accession>A0A9P0LC21</accession>
<reference evidence="1" key="1">
    <citation type="submission" date="2022-03" db="EMBL/GenBank/DDBJ databases">
        <authorList>
            <person name="Sayadi A."/>
        </authorList>
    </citation>
    <scope>NUCLEOTIDE SEQUENCE</scope>
</reference>
<gene>
    <name evidence="1" type="ORF">ACAOBT_LOCUS21032</name>
</gene>
<dbReference type="Proteomes" id="UP001152888">
    <property type="component" value="Unassembled WGS sequence"/>
</dbReference>
<evidence type="ECO:0000313" key="1">
    <source>
        <dbReference type="EMBL" id="CAH1992698.1"/>
    </source>
</evidence>
<evidence type="ECO:0000313" key="2">
    <source>
        <dbReference type="Proteomes" id="UP001152888"/>
    </source>
</evidence>
<proteinExistence type="predicted"/>
<protein>
    <submittedName>
        <fullName evidence="1">Uncharacterized protein</fullName>
    </submittedName>
</protein>